<organism evidence="2">
    <name type="scientific">Brugia malayi</name>
    <name type="common">Filarial nematode worm</name>
    <dbReference type="NCBI Taxonomy" id="6279"/>
    <lineage>
        <taxon>Eukaryota</taxon>
        <taxon>Metazoa</taxon>
        <taxon>Ecdysozoa</taxon>
        <taxon>Nematoda</taxon>
        <taxon>Chromadorea</taxon>
        <taxon>Rhabditida</taxon>
        <taxon>Spirurina</taxon>
        <taxon>Spiruromorpha</taxon>
        <taxon>Filarioidea</taxon>
        <taxon>Onchocercidae</taxon>
        <taxon>Brugia</taxon>
    </lineage>
</organism>
<evidence type="ECO:0000256" key="1">
    <source>
        <dbReference type="SAM" id="MobiDB-lite"/>
    </source>
</evidence>
<dbReference type="OrthoDB" id="43547at2759"/>
<sequence>MENINDHCNKEENELNKSKNSSDGNGCAVREASNVILLVSNSSETGKYIQTLWYLKHINSTVAIETSNEDENEVEIVKISARDGDEVHNDEKLLVTSNTLISYVARSYRFVFVIDISPSTFIVDGAASCVPHSKIINRLQQCLEGLLVDGNFLPANKFSPEIFITICFYSPFIAFDEDRVIVQGYLLTKKNIDCILQYVQERFALFSNRLCWTVQPHLRKWNHERKKLRQRAGDLLPENFFRQQSHATDGFRDSMHGLLAAQMTSRTSRTDEGFINSEWSLMFMLRVGLIGLQLLPDTAQPNIVLITDAVCNVTDIHALQKLMVQLRNYSIACSFIQIQGDCNTNAVFGHFSSPGFLTFLARGTSGIYIPDEYQATADNGLDPVQSQSLLCKNLQLLDTSDNYIKDLIQQINPEFVEPYTCGVIRRMHYSMEYESYLEYFIRLRLHEGFILRELRVLKKGDDQSSILVELSLPWKPQVTIGYKICALSEDYTKRAKLKITVICEAQCGIIRDLLSDRCSINTTKQTFSDAYRHTIFRLLETDRMLIHVHSFNSLPDIFRLPPEVLKEKSLFRYVIKENKAVLTISTRELETLCSQNVTTANFVEFWRIISEFEERLWQSWSQVYTFRVILTHDHPLPPRLFLFEEPNVKVTSQLSLAVFYDMLAQMTTFSLVHGQTYVKFVEDDNDNHIPKSFYIVKLNLETQLVVIKLAFLDGLTVAFREQVIREFQRNFTSLSIERSCFFTKMLEFADVGDDCATVAETMQLPALTIINRPLEVMLARYKKIPLILNRIIRLEKTDETNRDLILHNSLAKYFCCRRYIWYLKKAFPLSSSVSCIYADFILHTILQRRLNEGFHIVYGDNGIINLVKHVDDMEQQLHCGSAVLQYIIFPPTTIRPMRIMKEHLEKIPPLSKIVRIRGVETKKSVPSGNSTLKSDLDLQLMTEMWLEPLAVVDPQYVTWSGIIQQQIRATDEDIICTLSTLDQVMSLCSQHYSCSHFTLTNCEDSWECLKCEHLSRNVEIMHNCFCLRSLLMNATERELLLLPTLSYQDADPPSNIRLRILLENLHCELAKASNVTIEVRNPNFWLEITDGIDQSVLKRLPTKDHQRLIGTNDGHFCPTRVYVSRLSPWRVVIIALLVNPQHVLMATSLIIPTLPLLIFHCDEPWIAHHLARNEPRRCETYVSDHRTKSPTSTLAHLNRQIRKTENFTKMEKNELELHWLSTSRISPAENRVHTSFDIHSYCEAIEDQLFSRALIGAVYQCLLLGVHIPYEDLVEVLEDRCEQSYIEVEGIDECVRFLCSHVANIRKQMGDSIADADDETRSNDLFKDDILYRLNDGDMKSCEEEQEDFRFAFDELLLQNFRKIPNFPSYFYFVRDNATYMANKNLTINLPETKNFNSGSSPCEDLEICYIEDDEDMKEREDDSARSNQSSISFESVTTSELSVGETLHLSDNAAVPLFLNFSCAVRFSNMDMYTFPIDHLPSCVMQLLKQCSNISKKNFTAMDLIGISFDIYVLSWPMRQFTLTQSDSCTVTPKTPDKSESFHKFTTYFDFDSPYSTTTSDVISQLPSPENEAVRRLECGITRLLHMETVFVLSRYDDVTLDTMHKVMVFIAKEQREKNDTIRFKVKLLQIVMVMEQVKAVRRLKERIKNFNLLYCKLEAHPESSNLFYCCHVEDVDLYEDTLRMQMRTAANVTLKSSRRSSGSFTERIEEQKSLTLARKVSSMEVLNSKISRDKITKRRDSSVPVLKADRRLSEDYAYHSGIAERTCYNDHELRDFWIILNVEMQQIQAFFCERYAHHHEKIFGLLLEAIQKECHTINQELLLEKMHSISECDDLLIENETESHKFIPSDLHDSIPDTKLTRSLINKCTAPRAKKNFSFSYSDEDEMDAAPYMPARVFYPPGHFACRIVTHHWFYVHPRLHIEKKGAGCSLVMGYDALRQGIEQFAVRNRRNLYVCCEDNKRNVFYMQLFASEESFRKRCLHCDTTFIDEMSENFQNNILLTVHGIHEPTVIIQSIVDAMQKRLELKVLEELTDILYKNPRIRLTAADIEFIQRDPAKPFAVHYCTLPNYIYGYLGSLYYYMYQQMLTFTAGARFRDCSGGLNRNSPLSHERFHSLPGSQTACNNYIPHFFLISRPPTKGSSNMGIACVETRIVNSSGTCIDSLKYARISPSTHSKLYPGGGKFRLSSNERFHELTRCITTSLPLPDSLFSEKTGGVSYLVQYTIWQVGDVGLATLQPIFRLALQQALCDLITEFGLLSIPLVELVSNTRYSSSNTLIVPYVTSEERIRSCSDASHLNIVAKPIRKTESHVQPPLLEHLSQQAVVRKSKSSANSNDCESNVTVNYQFIMVAAQWFDHVVSEVKNTEHQFSVKRHTFHCESDHSVRKIFNVIQDKLSAILRRETIIICQLDAHGSKRFSAQNSSNDDIITFSNDSGRIIAGENEEPSLIMLAYNHQYSEAILKYGADSRSNIIPTAVEEILHDQKASSMRFLPQIAPFVPRQHLLYLLSKGETATLYLYNYSSDAAEQVYQMVANVLSWQNARSRLLREIGLHKMGVTHLSGRITPTSEELVWLNSELLSEYEIPQHGSVHFDKRLVSGTHYIQAEPLMHLYRHTTLAFLPLNLNSDNLFEDQCSQMVFLEKMMKSMLHNCENFNRIHSELMSGTHEIRESDLLKIVSHSRIVHFVRSPLLLFPKWRKLVAVVRRGTENAMSFKQAVIADLPSRHVSGSKASLLENTSSVSHVRTTRSNTFSALLHSSDRTLRKLTKNLEEDEPCCLKIQFMLVESYVKYLTKNGLRLLDVTHITGQASARYSLHYDMQNTESSPNVWMYKAYDGGILFVHITIIEPHFSVQYLLWNVAQLNRLRIKCDKNFDYNDQRDLYALKDSIISKAHVHSFTYDFHLRMVATYLIGGQQVLFNYGYNTNEFLTDFLQYYNCRPPYACNCIYEEKITFPNLPVTNQKVWEYLLDEKRHNWRIVRLKTIEMDMPGQFMIVAEDDTECFGFAYKEIRTIVHENQLYATKTLNIKFYVMLVSHEIIDPLVENLEPDANCKHNAKISGEFKKLGLNVDCNTDSYRKSTEGIVTQNNSNNAWCAPTTHTRRRCHSGDNNGSPKEATLPRNYSNGMKLDECHSVSDEKTQTPKAKAQKLSILNNAPLRHRKIRPNFRGGIRLSDPPVIVPREQAFYIYYMSRRQKRLQKELEDSVMHYKRKLQMIIEDAVWHCKRNQLWDDMLEKHVTKRETVEVTEQWKLLARHSNDITSVLRLALSTSLTTTDVDNLLGYVKSESLTNYEPLLESLVSNLNPGLFFKLLIQHFGLQKCRLFCSSVKEHLVIITPEAQQDVFLFTAQNDEPLQMKLLAKERKCNESGSLLMEADHSVREQFNELVRCAASSTWMNLVHSSLMN</sequence>
<dbReference type="Proteomes" id="UP000006672">
    <property type="component" value="Unassembled WGS sequence"/>
</dbReference>
<accession>A0A8L7T5J7</accession>
<dbReference type="PANTHER" id="PTHR14918:SF3">
    <property type="entry name" value="KICSTOR COMPLEX PROTEIN SZT2"/>
    <property type="match status" value="1"/>
</dbReference>
<protein>
    <recommendedName>
        <fullName evidence="5">Protein SZT2</fullName>
    </recommendedName>
</protein>
<dbReference type="CTD" id="6099988"/>
<accession>A0A4E9FBA6</accession>
<reference evidence="3" key="1">
    <citation type="journal article" date="2007" name="Science">
        <title>Draft genome of the filarial nematode parasite Brugia malayi.</title>
        <authorList>
            <person name="Ghedin E."/>
            <person name="Wang S."/>
            <person name="Spiro D."/>
            <person name="Caler E."/>
            <person name="Zhao Q."/>
            <person name="Crabtree J."/>
            <person name="Allen J.E."/>
            <person name="Delcher A.L."/>
            <person name="Guiliano D.B."/>
            <person name="Miranda-Saavedra D."/>
            <person name="Angiuoli S.V."/>
            <person name="Creasy T."/>
            <person name="Amedeo P."/>
            <person name="Haas B."/>
            <person name="El-Sayed N.M."/>
            <person name="Wortman J.R."/>
            <person name="Feldblyum T."/>
            <person name="Tallon L."/>
            <person name="Schatz M."/>
            <person name="Shumway M."/>
            <person name="Koo H."/>
            <person name="Salzberg S.L."/>
            <person name="Schobel S."/>
            <person name="Pertea M."/>
            <person name="Pop M."/>
            <person name="White O."/>
            <person name="Barton G.J."/>
            <person name="Carlow C.K."/>
            <person name="Crawford M.J."/>
            <person name="Daub J."/>
            <person name="Dimmic M.W."/>
            <person name="Estes C.F."/>
            <person name="Foster J.M."/>
            <person name="Ganatra M."/>
            <person name="Gregory W.F."/>
            <person name="Johnson N.M."/>
            <person name="Jin J."/>
            <person name="Komuniecki R."/>
            <person name="Korf I."/>
            <person name="Kumar S."/>
            <person name="Laney S."/>
            <person name="Li B.W."/>
            <person name="Li W."/>
            <person name="Lindblom T.H."/>
            <person name="Lustigman S."/>
            <person name="Ma D."/>
            <person name="Maina C.V."/>
            <person name="Martin D.M."/>
            <person name="McCarter J.P."/>
            <person name="McReynolds L."/>
            <person name="Mitreva M."/>
            <person name="Nutman T.B."/>
            <person name="Parkinson J."/>
            <person name="Peregrin-Alvarez J.M."/>
            <person name="Poole C."/>
            <person name="Ren Q."/>
            <person name="Saunders L."/>
            <person name="Sluder A.E."/>
            <person name="Smith K."/>
            <person name="Stanke M."/>
            <person name="Unnasch T.R."/>
            <person name="Ware J."/>
            <person name="Wei A.D."/>
            <person name="Weil G."/>
            <person name="Williams D.J."/>
            <person name="Zhang Y."/>
            <person name="Williams S.A."/>
            <person name="Fraser-Liggett C."/>
            <person name="Slatko B."/>
            <person name="Blaxter M.L."/>
            <person name="Scott A.L."/>
        </authorList>
    </citation>
    <scope>NUCLEOTIDE SEQUENCE</scope>
    <source>
        <strain evidence="3">FR3</strain>
    </source>
</reference>
<gene>
    <name evidence="2" type="primary">Bm4336</name>
    <name evidence="2" type="ORF">BM_BM4336</name>
</gene>
<proteinExistence type="predicted"/>
<dbReference type="InterPro" id="IPR033228">
    <property type="entry name" value="SZT2"/>
</dbReference>
<feature type="region of interest" description="Disordered" evidence="1">
    <location>
        <begin position="1"/>
        <end position="25"/>
    </location>
</feature>
<evidence type="ECO:0008006" key="5">
    <source>
        <dbReference type="Google" id="ProtNLM"/>
    </source>
</evidence>
<dbReference type="WBParaSite" id="Bm4336.1">
    <property type="protein sequence ID" value="Bm4336.1"/>
    <property type="gene ID" value="WBGene00224597"/>
</dbReference>
<feature type="region of interest" description="Disordered" evidence="1">
    <location>
        <begin position="3098"/>
        <end position="3121"/>
    </location>
</feature>
<feature type="compositionally biased region" description="Basic and acidic residues" evidence="1">
    <location>
        <begin position="1"/>
        <end position="17"/>
    </location>
</feature>
<keyword evidence="3" id="KW-1185">Reference proteome</keyword>
<evidence type="ECO:0000313" key="4">
    <source>
        <dbReference type="WBParaSite" id="Bm4336.1"/>
    </source>
</evidence>
<dbReference type="RefSeq" id="XP_042934274.1">
    <property type="nucleotide sequence ID" value="XM_043078340.1"/>
</dbReference>
<reference evidence="2" key="2">
    <citation type="submission" date="2019-04" db="EMBL/GenBank/DDBJ databases">
        <authorList>
            <person name="Howe K."/>
            <person name="Paulini M."/>
            <person name="Williams G."/>
        </authorList>
    </citation>
    <scope>NUCLEOTIDE SEQUENCE [LARGE SCALE GENOMIC DNA]</scope>
    <source>
        <strain evidence="2">FR3</strain>
    </source>
</reference>
<name>A0A4E9FBA6_BRUMA</name>
<dbReference type="EMBL" id="CAAKNF010000193">
    <property type="protein sequence ID" value="VIO93414.1"/>
    <property type="molecule type" value="Genomic_DNA"/>
</dbReference>
<evidence type="ECO:0000313" key="3">
    <source>
        <dbReference type="Proteomes" id="UP000006672"/>
    </source>
</evidence>
<dbReference type="KEGG" id="bmy:BM_BM4336"/>
<evidence type="ECO:0000313" key="2">
    <source>
        <dbReference type="EMBL" id="VIO93414.1"/>
    </source>
</evidence>
<reference evidence="4" key="3">
    <citation type="submission" date="2022-04" db="UniProtKB">
        <authorList>
            <consortium name="WormBaseParasite"/>
        </authorList>
    </citation>
    <scope>IDENTIFICATION</scope>
</reference>
<dbReference type="PANTHER" id="PTHR14918">
    <property type="entry name" value="KICSTOR COMPLEX PROTEIN SZT2"/>
    <property type="match status" value="1"/>
</dbReference>
<dbReference type="GeneID" id="6099988"/>
<dbReference type="GO" id="GO:0005777">
    <property type="term" value="C:peroxisome"/>
    <property type="evidence" value="ECO:0007669"/>
    <property type="project" value="InterPro"/>
</dbReference>